<keyword evidence="2" id="KW-1185">Reference proteome</keyword>
<reference evidence="1 2" key="1">
    <citation type="journal article" date="2016" name="Nat. Commun.">
        <title>Ectomycorrhizal ecology is imprinted in the genome of the dominant symbiotic fungus Cenococcum geophilum.</title>
        <authorList>
            <consortium name="DOE Joint Genome Institute"/>
            <person name="Peter M."/>
            <person name="Kohler A."/>
            <person name="Ohm R.A."/>
            <person name="Kuo A."/>
            <person name="Krutzmann J."/>
            <person name="Morin E."/>
            <person name="Arend M."/>
            <person name="Barry K.W."/>
            <person name="Binder M."/>
            <person name="Choi C."/>
            <person name="Clum A."/>
            <person name="Copeland A."/>
            <person name="Grisel N."/>
            <person name="Haridas S."/>
            <person name="Kipfer T."/>
            <person name="LaButti K."/>
            <person name="Lindquist E."/>
            <person name="Lipzen A."/>
            <person name="Maire R."/>
            <person name="Meier B."/>
            <person name="Mihaltcheva S."/>
            <person name="Molinier V."/>
            <person name="Murat C."/>
            <person name="Poggeler S."/>
            <person name="Quandt C.A."/>
            <person name="Sperisen C."/>
            <person name="Tritt A."/>
            <person name="Tisserant E."/>
            <person name="Crous P.W."/>
            <person name="Henrissat B."/>
            <person name="Nehls U."/>
            <person name="Egli S."/>
            <person name="Spatafora J.W."/>
            <person name="Grigoriev I.V."/>
            <person name="Martin F.M."/>
        </authorList>
    </citation>
    <scope>NUCLEOTIDE SEQUENCE [LARGE SCALE GENOMIC DNA]</scope>
    <source>
        <strain evidence="1 2">CBS 207.34</strain>
    </source>
</reference>
<dbReference type="GO" id="GO:0008081">
    <property type="term" value="F:phosphoric diester hydrolase activity"/>
    <property type="evidence" value="ECO:0007669"/>
    <property type="project" value="InterPro"/>
</dbReference>
<dbReference type="AlphaFoldDB" id="A0A8E2F0M0"/>
<organism evidence="1 2">
    <name type="scientific">Glonium stellatum</name>
    <dbReference type="NCBI Taxonomy" id="574774"/>
    <lineage>
        <taxon>Eukaryota</taxon>
        <taxon>Fungi</taxon>
        <taxon>Dikarya</taxon>
        <taxon>Ascomycota</taxon>
        <taxon>Pezizomycotina</taxon>
        <taxon>Dothideomycetes</taxon>
        <taxon>Pleosporomycetidae</taxon>
        <taxon>Gloniales</taxon>
        <taxon>Gloniaceae</taxon>
        <taxon>Glonium</taxon>
    </lineage>
</organism>
<dbReference type="EMBL" id="KV749717">
    <property type="protein sequence ID" value="OCL08093.1"/>
    <property type="molecule type" value="Genomic_DNA"/>
</dbReference>
<dbReference type="GO" id="GO:0006629">
    <property type="term" value="P:lipid metabolic process"/>
    <property type="evidence" value="ECO:0007669"/>
    <property type="project" value="InterPro"/>
</dbReference>
<dbReference type="InterPro" id="IPR051057">
    <property type="entry name" value="PI-PLC_domain"/>
</dbReference>
<dbReference type="SUPFAM" id="SSF51695">
    <property type="entry name" value="PLC-like phosphodiesterases"/>
    <property type="match status" value="1"/>
</dbReference>
<proteinExistence type="predicted"/>
<dbReference type="OrthoDB" id="1046782at2759"/>
<gene>
    <name evidence="1" type="ORF">AOQ84DRAFT_47343</name>
</gene>
<dbReference type="PANTHER" id="PTHR13593">
    <property type="match status" value="1"/>
</dbReference>
<dbReference type="Gene3D" id="3.20.20.190">
    <property type="entry name" value="Phosphatidylinositol (PI) phosphodiesterase"/>
    <property type="match status" value="1"/>
</dbReference>
<dbReference type="InterPro" id="IPR017946">
    <property type="entry name" value="PLC-like_Pdiesterase_TIM-brl"/>
</dbReference>
<dbReference type="PANTHER" id="PTHR13593:SF146">
    <property type="entry name" value="PLC-LIKE PHOSPHODIESTERASE"/>
    <property type="match status" value="1"/>
</dbReference>
<name>A0A8E2F0M0_9PEZI</name>
<sequence>MPSKGVQLYAYIAVPGCQVEFSVPKASIQKHDLHTWSDDHLEVEKKNLGSPFKFTGRFSFKVTRNGKELANQWVDVNTLTGSLEDGTMKDMDTTPSILTDGVIITYGFYDAGPGVAGLPKSHECYVTITPNYSDWMGSIAPPNSPQAQKPFNRLVLPSSHDIGMNSMQIAQAMLQHAGTEIIKSVLGSVAGAAAVLDKVSDSAINAIAPNIIRGLAITQKDTLPIILAIGARYFEFRPAHCHKLMQKVSPLPDSLYFQHGAIPGMPYAQFLHDIISFLASHPNEIVVTQLRWDGVPADCPRPSDQELNDELHKALAAFSGDQSISVGNLEDMRNRTIEQLRSDRKRLILVREIDQMSNYDDKANATLNGDTIVTALSSLSEKPHGGHPLTLLQCQATATNIPDVIVYSVLASDVSTSCLLATKPVCDAKTLPLLRGQVGKNLTKDDGLVVIMNDFFDGGTADVAIGMSKDRLG</sequence>
<evidence type="ECO:0000313" key="1">
    <source>
        <dbReference type="EMBL" id="OCL08093.1"/>
    </source>
</evidence>
<evidence type="ECO:0000313" key="2">
    <source>
        <dbReference type="Proteomes" id="UP000250140"/>
    </source>
</evidence>
<protein>
    <submittedName>
        <fullName evidence="1">PLC-like phosphodiesterase</fullName>
    </submittedName>
</protein>
<accession>A0A8E2F0M0</accession>
<dbReference type="Proteomes" id="UP000250140">
    <property type="component" value="Unassembled WGS sequence"/>
</dbReference>